<dbReference type="AlphaFoldDB" id="A0A319BSF3"/>
<evidence type="ECO:0000256" key="2">
    <source>
        <dbReference type="ARBA" id="ARBA00023015"/>
    </source>
</evidence>
<name>A0A319BSF3_9EURO</name>
<dbReference type="GO" id="GO:0046983">
    <property type="term" value="F:protein dimerization activity"/>
    <property type="evidence" value="ECO:0007669"/>
    <property type="project" value="InterPro"/>
</dbReference>
<feature type="compositionally biased region" description="Basic and acidic residues" evidence="6">
    <location>
        <begin position="108"/>
        <end position="121"/>
    </location>
</feature>
<reference evidence="8 9" key="1">
    <citation type="submission" date="2016-12" db="EMBL/GenBank/DDBJ databases">
        <title>The genomes of Aspergillus section Nigri reveals drivers in fungal speciation.</title>
        <authorList>
            <consortium name="DOE Joint Genome Institute"/>
            <person name="Vesth T.C."/>
            <person name="Nybo J."/>
            <person name="Theobald S."/>
            <person name="Brandl J."/>
            <person name="Frisvad J.C."/>
            <person name="Nielsen K.F."/>
            <person name="Lyhne E.K."/>
            <person name="Kogle M.E."/>
            <person name="Kuo A."/>
            <person name="Riley R."/>
            <person name="Clum A."/>
            <person name="Nolan M."/>
            <person name="Lipzen A."/>
            <person name="Salamov A."/>
            <person name="Henrissat B."/>
            <person name="Wiebenga A."/>
            <person name="De Vries R.P."/>
            <person name="Grigoriev I.V."/>
            <person name="Mortensen U.H."/>
            <person name="Andersen M.R."/>
            <person name="Baker S.E."/>
        </authorList>
    </citation>
    <scope>NUCLEOTIDE SEQUENCE [LARGE SCALE GENOMIC DNA]</scope>
    <source>
        <strain evidence="8 9">CBS 121591</strain>
    </source>
</reference>
<dbReference type="VEuPathDB" id="FungiDB:BO82DRAFT_349356"/>
<dbReference type="OrthoDB" id="1898716at2759"/>
<dbReference type="GO" id="GO:0003677">
    <property type="term" value="F:DNA binding"/>
    <property type="evidence" value="ECO:0007669"/>
    <property type="project" value="UniProtKB-KW"/>
</dbReference>
<proteinExistence type="predicted"/>
<evidence type="ECO:0000256" key="1">
    <source>
        <dbReference type="ARBA" id="ARBA00004123"/>
    </source>
</evidence>
<evidence type="ECO:0000256" key="4">
    <source>
        <dbReference type="ARBA" id="ARBA00023163"/>
    </source>
</evidence>
<feature type="region of interest" description="Disordered" evidence="6">
    <location>
        <begin position="12"/>
        <end position="31"/>
    </location>
</feature>
<evidence type="ECO:0000256" key="5">
    <source>
        <dbReference type="ARBA" id="ARBA00023242"/>
    </source>
</evidence>
<organism evidence="8 9">
    <name type="scientific">Aspergillus uvarum CBS 121591</name>
    <dbReference type="NCBI Taxonomy" id="1448315"/>
    <lineage>
        <taxon>Eukaryota</taxon>
        <taxon>Fungi</taxon>
        <taxon>Dikarya</taxon>
        <taxon>Ascomycota</taxon>
        <taxon>Pezizomycotina</taxon>
        <taxon>Eurotiomycetes</taxon>
        <taxon>Eurotiomycetidae</taxon>
        <taxon>Eurotiales</taxon>
        <taxon>Aspergillaceae</taxon>
        <taxon>Aspergillus</taxon>
        <taxon>Aspergillus subgen. Circumdati</taxon>
    </lineage>
</organism>
<dbReference type="InterPro" id="IPR036879">
    <property type="entry name" value="TF_MADSbox_sf"/>
</dbReference>
<accession>A0A319BSF3</accession>
<dbReference type="InterPro" id="IPR002100">
    <property type="entry name" value="TF_MADSbox"/>
</dbReference>
<dbReference type="Proteomes" id="UP000248340">
    <property type="component" value="Unassembled WGS sequence"/>
</dbReference>
<protein>
    <recommendedName>
        <fullName evidence="7">MADS-box domain-containing protein</fullName>
    </recommendedName>
</protein>
<sequence>MFFFVTMSEDNETKLPKVPNSPKKVVRQKRDRRKKSLIHKAYEYSKLCDADIYLGIRLRDSGQVTTFQADPTGFWSRFSSHLEGYYPRPVQKTDKDFDELAAGESAGEEDKIKPLEDKAVL</sequence>
<comment type="subcellular location">
    <subcellularLocation>
        <location evidence="1">Nucleus</location>
    </subcellularLocation>
</comment>
<keyword evidence="9" id="KW-1185">Reference proteome</keyword>
<evidence type="ECO:0000313" key="8">
    <source>
        <dbReference type="EMBL" id="PYH75391.1"/>
    </source>
</evidence>
<dbReference type="RefSeq" id="XP_025485591.1">
    <property type="nucleotide sequence ID" value="XM_025633873.1"/>
</dbReference>
<keyword evidence="3" id="KW-0238">DNA-binding</keyword>
<dbReference type="EMBL" id="KZ821803">
    <property type="protein sequence ID" value="PYH75391.1"/>
    <property type="molecule type" value="Genomic_DNA"/>
</dbReference>
<evidence type="ECO:0000313" key="9">
    <source>
        <dbReference type="Proteomes" id="UP000248340"/>
    </source>
</evidence>
<keyword evidence="4" id="KW-0804">Transcription</keyword>
<dbReference type="GO" id="GO:0045944">
    <property type="term" value="P:positive regulation of transcription by RNA polymerase II"/>
    <property type="evidence" value="ECO:0007669"/>
    <property type="project" value="UniProtKB-ARBA"/>
</dbReference>
<dbReference type="GO" id="GO:0005634">
    <property type="term" value="C:nucleus"/>
    <property type="evidence" value="ECO:0007669"/>
    <property type="project" value="UniProtKB-SubCell"/>
</dbReference>
<evidence type="ECO:0000256" key="6">
    <source>
        <dbReference type="SAM" id="MobiDB-lite"/>
    </source>
</evidence>
<dbReference type="GeneID" id="37136614"/>
<dbReference type="SUPFAM" id="SSF55455">
    <property type="entry name" value="SRF-like"/>
    <property type="match status" value="1"/>
</dbReference>
<evidence type="ECO:0000256" key="3">
    <source>
        <dbReference type="ARBA" id="ARBA00023125"/>
    </source>
</evidence>
<feature type="region of interest" description="Disordered" evidence="6">
    <location>
        <begin position="102"/>
        <end position="121"/>
    </location>
</feature>
<dbReference type="Gene3D" id="3.40.1810.10">
    <property type="entry name" value="Transcription factor, MADS-box"/>
    <property type="match status" value="1"/>
</dbReference>
<dbReference type="STRING" id="1448315.A0A319BSF3"/>
<feature type="domain" description="MADS-box" evidence="7">
    <location>
        <begin position="32"/>
        <end position="67"/>
    </location>
</feature>
<gene>
    <name evidence="8" type="ORF">BO82DRAFT_349356</name>
</gene>
<evidence type="ECO:0000259" key="7">
    <source>
        <dbReference type="Pfam" id="PF00319"/>
    </source>
</evidence>
<keyword evidence="5" id="KW-0539">Nucleus</keyword>
<keyword evidence="2" id="KW-0805">Transcription regulation</keyword>
<dbReference type="Pfam" id="PF00319">
    <property type="entry name" value="SRF-TF"/>
    <property type="match status" value="1"/>
</dbReference>